<dbReference type="EMBL" id="JACIDN010000002">
    <property type="protein sequence ID" value="MBB3901462.1"/>
    <property type="molecule type" value="Genomic_DNA"/>
</dbReference>
<evidence type="ECO:0000313" key="1">
    <source>
        <dbReference type="EMBL" id="GLS43034.1"/>
    </source>
</evidence>
<reference evidence="1" key="1">
    <citation type="journal article" date="2014" name="Int. J. Syst. Evol. Microbiol.">
        <title>Complete genome of a new Firmicutes species belonging to the dominant human colonic microbiota ('Ruminococcus bicirculans') reveals two chromosomes and a selective capacity to utilize plant glucans.</title>
        <authorList>
            <consortium name="NISC Comparative Sequencing Program"/>
            <person name="Wegmann U."/>
            <person name="Louis P."/>
            <person name="Goesmann A."/>
            <person name="Henrissat B."/>
            <person name="Duncan S.H."/>
            <person name="Flint H.J."/>
        </authorList>
    </citation>
    <scope>NUCLEOTIDE SEQUENCE</scope>
    <source>
        <strain evidence="1">NBRC 107710</strain>
    </source>
</reference>
<reference evidence="4" key="2">
    <citation type="journal article" date="2019" name="Int. J. Syst. Evol. Microbiol.">
        <title>The Global Catalogue of Microorganisms (GCM) 10K type strain sequencing project: providing services to taxonomists for standard genome sequencing and annotation.</title>
        <authorList>
            <consortium name="The Broad Institute Genomics Platform"/>
            <consortium name="The Broad Institute Genome Sequencing Center for Infectious Disease"/>
            <person name="Wu L."/>
            <person name="Ma J."/>
        </authorList>
    </citation>
    <scope>NUCLEOTIDE SEQUENCE [LARGE SCALE GENOMIC DNA]</scope>
    <source>
        <strain evidence="4">NBRC 107710</strain>
    </source>
</reference>
<dbReference type="EMBL" id="BSPG01000003">
    <property type="protein sequence ID" value="GLS43034.1"/>
    <property type="molecule type" value="Genomic_DNA"/>
</dbReference>
<protein>
    <submittedName>
        <fullName evidence="2">Uncharacterized protein</fullName>
    </submittedName>
</protein>
<reference evidence="1" key="4">
    <citation type="submission" date="2023-01" db="EMBL/GenBank/DDBJ databases">
        <title>Draft genome sequence of Methylobacterium brachythecii strain NBRC 107710.</title>
        <authorList>
            <person name="Sun Q."/>
            <person name="Mori K."/>
        </authorList>
    </citation>
    <scope>NUCLEOTIDE SEQUENCE</scope>
    <source>
        <strain evidence="1">NBRC 107710</strain>
    </source>
</reference>
<dbReference type="Proteomes" id="UP000517759">
    <property type="component" value="Unassembled WGS sequence"/>
</dbReference>
<dbReference type="Proteomes" id="UP001156881">
    <property type="component" value="Unassembled WGS sequence"/>
</dbReference>
<sequence length="283" mass="30267">MALVGSLLLALGLSNVEADTVHEIDTEHLFGFTEGSDIGGPDERELESETTARLGKRGGRYQAADSALVLKLPLSDRFRIAPGLSFALYDVGVPSLGERNPMTLGGAFVEGRMRLLTRDEAPFGLTLNTVIGSNRIDPATGLGASGLSGEMGLLIDREIVPGQVVAGLNLVYALGQSRVDGIDALQRASGLEVSAAFAARFAPGLFLGVETRYARAYAGTSLDRFSGDALYVGPTLYRELTESIWISFAWGVQIAGRESGEGHERDLANFDRHQARLRIGTHF</sequence>
<evidence type="ECO:0000313" key="2">
    <source>
        <dbReference type="EMBL" id="MBB3901462.1"/>
    </source>
</evidence>
<gene>
    <name evidence="1" type="ORF">GCM10007884_10190</name>
    <name evidence="2" type="ORF">GGR33_000948</name>
</gene>
<keyword evidence="4" id="KW-1185">Reference proteome</keyword>
<organism evidence="2 3">
    <name type="scientific">Methylobacterium brachythecii</name>
    <dbReference type="NCBI Taxonomy" id="1176177"/>
    <lineage>
        <taxon>Bacteria</taxon>
        <taxon>Pseudomonadati</taxon>
        <taxon>Pseudomonadota</taxon>
        <taxon>Alphaproteobacteria</taxon>
        <taxon>Hyphomicrobiales</taxon>
        <taxon>Methylobacteriaceae</taxon>
        <taxon>Methylobacterium</taxon>
    </lineage>
</organism>
<comment type="caution">
    <text evidence="2">The sequence shown here is derived from an EMBL/GenBank/DDBJ whole genome shotgun (WGS) entry which is preliminary data.</text>
</comment>
<evidence type="ECO:0000313" key="3">
    <source>
        <dbReference type="Proteomes" id="UP000517759"/>
    </source>
</evidence>
<name>A0A7W6F5K7_9HYPH</name>
<accession>A0A7W6F5K7</accession>
<proteinExistence type="predicted"/>
<reference evidence="2 3" key="3">
    <citation type="submission" date="2020-08" db="EMBL/GenBank/DDBJ databases">
        <title>Genomic Encyclopedia of Type Strains, Phase IV (KMG-IV): sequencing the most valuable type-strain genomes for metagenomic binning, comparative biology and taxonomic classification.</title>
        <authorList>
            <person name="Goeker M."/>
        </authorList>
    </citation>
    <scope>NUCLEOTIDE SEQUENCE [LARGE SCALE GENOMIC DNA]</scope>
    <source>
        <strain evidence="2 3">DSM 24105</strain>
    </source>
</reference>
<dbReference type="RefSeq" id="WP_183502448.1">
    <property type="nucleotide sequence ID" value="NZ_BSPG01000003.1"/>
</dbReference>
<dbReference type="AlphaFoldDB" id="A0A7W6F5K7"/>
<evidence type="ECO:0000313" key="4">
    <source>
        <dbReference type="Proteomes" id="UP001156881"/>
    </source>
</evidence>